<accession>A0A9D4JRM3</accession>
<name>A0A9D4JRM3_DREPO</name>
<dbReference type="Proteomes" id="UP000828390">
    <property type="component" value="Unassembled WGS sequence"/>
</dbReference>
<protein>
    <submittedName>
        <fullName evidence="1">Uncharacterized protein</fullName>
    </submittedName>
</protein>
<proteinExistence type="predicted"/>
<gene>
    <name evidence="1" type="ORF">DPMN_119045</name>
</gene>
<sequence length="74" mass="8457">MTRECGPRLRQQSRVRKVSSVCSPSEELILGVVAAVGWPNHNRQRTRMRLLTCTLRRRQAPSVSASEKFIMAFD</sequence>
<dbReference type="EMBL" id="JAIWYP010000005">
    <property type="protein sequence ID" value="KAH3817507.1"/>
    <property type="molecule type" value="Genomic_DNA"/>
</dbReference>
<evidence type="ECO:0000313" key="1">
    <source>
        <dbReference type="EMBL" id="KAH3817507.1"/>
    </source>
</evidence>
<reference evidence="1" key="2">
    <citation type="submission" date="2020-11" db="EMBL/GenBank/DDBJ databases">
        <authorList>
            <person name="McCartney M.A."/>
            <person name="Auch B."/>
            <person name="Kono T."/>
            <person name="Mallez S."/>
            <person name="Becker A."/>
            <person name="Gohl D.M."/>
            <person name="Silverstein K.A.T."/>
            <person name="Koren S."/>
            <person name="Bechman K.B."/>
            <person name="Herman A."/>
            <person name="Abrahante J.E."/>
            <person name="Garbe J."/>
        </authorList>
    </citation>
    <scope>NUCLEOTIDE SEQUENCE</scope>
    <source>
        <strain evidence="1">Duluth1</strain>
        <tissue evidence="1">Whole animal</tissue>
    </source>
</reference>
<keyword evidence="2" id="KW-1185">Reference proteome</keyword>
<comment type="caution">
    <text evidence="1">The sequence shown here is derived from an EMBL/GenBank/DDBJ whole genome shotgun (WGS) entry which is preliminary data.</text>
</comment>
<dbReference type="AlphaFoldDB" id="A0A9D4JRM3"/>
<reference evidence="1" key="1">
    <citation type="journal article" date="2019" name="bioRxiv">
        <title>The Genome of the Zebra Mussel, Dreissena polymorpha: A Resource for Invasive Species Research.</title>
        <authorList>
            <person name="McCartney M.A."/>
            <person name="Auch B."/>
            <person name="Kono T."/>
            <person name="Mallez S."/>
            <person name="Zhang Y."/>
            <person name="Obille A."/>
            <person name="Becker A."/>
            <person name="Abrahante J.E."/>
            <person name="Garbe J."/>
            <person name="Badalamenti J.P."/>
            <person name="Herman A."/>
            <person name="Mangelson H."/>
            <person name="Liachko I."/>
            <person name="Sullivan S."/>
            <person name="Sone E.D."/>
            <person name="Koren S."/>
            <person name="Silverstein K.A.T."/>
            <person name="Beckman K.B."/>
            <person name="Gohl D.M."/>
        </authorList>
    </citation>
    <scope>NUCLEOTIDE SEQUENCE</scope>
    <source>
        <strain evidence="1">Duluth1</strain>
        <tissue evidence="1">Whole animal</tissue>
    </source>
</reference>
<organism evidence="1 2">
    <name type="scientific">Dreissena polymorpha</name>
    <name type="common">Zebra mussel</name>
    <name type="synonym">Mytilus polymorpha</name>
    <dbReference type="NCBI Taxonomy" id="45954"/>
    <lineage>
        <taxon>Eukaryota</taxon>
        <taxon>Metazoa</taxon>
        <taxon>Spiralia</taxon>
        <taxon>Lophotrochozoa</taxon>
        <taxon>Mollusca</taxon>
        <taxon>Bivalvia</taxon>
        <taxon>Autobranchia</taxon>
        <taxon>Heteroconchia</taxon>
        <taxon>Euheterodonta</taxon>
        <taxon>Imparidentia</taxon>
        <taxon>Neoheterodontei</taxon>
        <taxon>Myida</taxon>
        <taxon>Dreissenoidea</taxon>
        <taxon>Dreissenidae</taxon>
        <taxon>Dreissena</taxon>
    </lineage>
</organism>
<evidence type="ECO:0000313" key="2">
    <source>
        <dbReference type="Proteomes" id="UP000828390"/>
    </source>
</evidence>